<reference evidence="2 3" key="1">
    <citation type="journal article" date="2011" name="Science">
        <title>The ecoresponsive genome of Daphnia pulex.</title>
        <authorList>
            <person name="Colbourne J.K."/>
            <person name="Pfrender M.E."/>
            <person name="Gilbert D."/>
            <person name="Thomas W.K."/>
            <person name="Tucker A."/>
            <person name="Oakley T.H."/>
            <person name="Tokishita S."/>
            <person name="Aerts A."/>
            <person name="Arnold G.J."/>
            <person name="Basu M.K."/>
            <person name="Bauer D.J."/>
            <person name="Caceres C.E."/>
            <person name="Carmel L."/>
            <person name="Casola C."/>
            <person name="Choi J.H."/>
            <person name="Detter J.C."/>
            <person name="Dong Q."/>
            <person name="Dusheyko S."/>
            <person name="Eads B.D."/>
            <person name="Frohlich T."/>
            <person name="Geiler-Samerotte K.A."/>
            <person name="Gerlach D."/>
            <person name="Hatcher P."/>
            <person name="Jogdeo S."/>
            <person name="Krijgsveld J."/>
            <person name="Kriventseva E.V."/>
            <person name="Kultz D."/>
            <person name="Laforsch C."/>
            <person name="Lindquist E."/>
            <person name="Lopez J."/>
            <person name="Manak J.R."/>
            <person name="Muller J."/>
            <person name="Pangilinan J."/>
            <person name="Patwardhan R.P."/>
            <person name="Pitluck S."/>
            <person name="Pritham E.J."/>
            <person name="Rechtsteiner A."/>
            <person name="Rho M."/>
            <person name="Rogozin I.B."/>
            <person name="Sakarya O."/>
            <person name="Salamov A."/>
            <person name="Schaack S."/>
            <person name="Shapiro H."/>
            <person name="Shiga Y."/>
            <person name="Skalitzky C."/>
            <person name="Smith Z."/>
            <person name="Souvorov A."/>
            <person name="Sung W."/>
            <person name="Tang Z."/>
            <person name="Tsuchiya D."/>
            <person name="Tu H."/>
            <person name="Vos H."/>
            <person name="Wang M."/>
            <person name="Wolf Y.I."/>
            <person name="Yamagata H."/>
            <person name="Yamada T."/>
            <person name="Ye Y."/>
            <person name="Shaw J.R."/>
            <person name="Andrews J."/>
            <person name="Crease T.J."/>
            <person name="Tang H."/>
            <person name="Lucas S.M."/>
            <person name="Robertson H.M."/>
            <person name="Bork P."/>
            <person name="Koonin E.V."/>
            <person name="Zdobnov E.M."/>
            <person name="Grigoriev I.V."/>
            <person name="Lynch M."/>
            <person name="Boore J.L."/>
        </authorList>
    </citation>
    <scope>NUCLEOTIDE SEQUENCE [LARGE SCALE GENOMIC DNA]</scope>
</reference>
<evidence type="ECO:0000313" key="3">
    <source>
        <dbReference type="Proteomes" id="UP000000305"/>
    </source>
</evidence>
<keyword evidence="3" id="KW-1185">Reference proteome</keyword>
<dbReference type="InParanoid" id="E9GWL6"/>
<feature type="region of interest" description="Disordered" evidence="1">
    <location>
        <begin position="131"/>
        <end position="163"/>
    </location>
</feature>
<dbReference type="Proteomes" id="UP000000305">
    <property type="component" value="Unassembled WGS sequence"/>
</dbReference>
<gene>
    <name evidence="2" type="ORF">DAPPUDRAFT_107279</name>
</gene>
<evidence type="ECO:0000313" key="2">
    <source>
        <dbReference type="EMBL" id="EFX76164.1"/>
    </source>
</evidence>
<dbReference type="HOGENOM" id="CLU_1273404_0_0_1"/>
<dbReference type="AlphaFoldDB" id="E9GWL6"/>
<proteinExistence type="predicted"/>
<sequence>MVRQDDRMVNDDGMVPSQVSLTMAAVKQFKYQSRQLQELTLINSLRTLYMSYERAVSQGGASREVRDGKRKAFTIDERRPRFLENGGDAKRVVTKEDVAHQFDKKAEKLTSLNPRCSKLIAFVQPTAGAERLGGDNASQRKSCRDSTKVSGVAEQPGSSRPRCPKRQELVQAAYCKALQPPLLQKRWHLVVRYHDGLFVRHDQVVRCDHHFRLCVQF</sequence>
<name>E9GWL6_DAPPU</name>
<accession>E9GWL6</accession>
<protein>
    <submittedName>
        <fullName evidence="2">Uncharacterized protein</fullName>
    </submittedName>
</protein>
<dbReference type="EMBL" id="GL732570">
    <property type="protein sequence ID" value="EFX76164.1"/>
    <property type="molecule type" value="Genomic_DNA"/>
</dbReference>
<organism evidence="2 3">
    <name type="scientific">Daphnia pulex</name>
    <name type="common">Water flea</name>
    <dbReference type="NCBI Taxonomy" id="6669"/>
    <lineage>
        <taxon>Eukaryota</taxon>
        <taxon>Metazoa</taxon>
        <taxon>Ecdysozoa</taxon>
        <taxon>Arthropoda</taxon>
        <taxon>Crustacea</taxon>
        <taxon>Branchiopoda</taxon>
        <taxon>Diplostraca</taxon>
        <taxon>Cladocera</taxon>
        <taxon>Anomopoda</taxon>
        <taxon>Daphniidae</taxon>
        <taxon>Daphnia</taxon>
    </lineage>
</organism>
<evidence type="ECO:0000256" key="1">
    <source>
        <dbReference type="SAM" id="MobiDB-lite"/>
    </source>
</evidence>
<dbReference type="KEGG" id="dpx:DAPPUDRAFT_107279"/>